<evidence type="ECO:0000256" key="1">
    <source>
        <dbReference type="ARBA" id="ARBA00022679"/>
    </source>
</evidence>
<evidence type="ECO:0000259" key="4">
    <source>
        <dbReference type="SMART" id="SM00563"/>
    </source>
</evidence>
<keyword evidence="3" id="KW-0812">Transmembrane</keyword>
<dbReference type="Pfam" id="PF01553">
    <property type="entry name" value="Acyltransferase"/>
    <property type="match status" value="1"/>
</dbReference>
<evidence type="ECO:0000256" key="2">
    <source>
        <dbReference type="ARBA" id="ARBA00023315"/>
    </source>
</evidence>
<keyword evidence="3" id="KW-0472">Membrane</keyword>
<protein>
    <recommendedName>
        <fullName evidence="4">Phospholipid/glycerol acyltransferase domain-containing protein</fullName>
    </recommendedName>
</protein>
<evidence type="ECO:0000256" key="3">
    <source>
        <dbReference type="SAM" id="Phobius"/>
    </source>
</evidence>
<feature type="domain" description="Phospholipid/glycerol acyltransferase" evidence="4">
    <location>
        <begin position="54"/>
        <end position="173"/>
    </location>
</feature>
<keyword evidence="3" id="KW-1133">Transmembrane helix</keyword>
<dbReference type="GO" id="GO:0006654">
    <property type="term" value="P:phosphatidic acid biosynthetic process"/>
    <property type="evidence" value="ECO:0007669"/>
    <property type="project" value="TreeGrafter"/>
</dbReference>
<evidence type="ECO:0000313" key="5">
    <source>
        <dbReference type="EMBL" id="CAA9339359.1"/>
    </source>
</evidence>
<feature type="transmembrane region" description="Helical" evidence="3">
    <location>
        <begin position="20"/>
        <end position="42"/>
    </location>
</feature>
<keyword evidence="1" id="KW-0808">Transferase</keyword>
<dbReference type="InterPro" id="IPR002123">
    <property type="entry name" value="Plipid/glycerol_acylTrfase"/>
</dbReference>
<reference evidence="5" key="1">
    <citation type="submission" date="2020-02" db="EMBL/GenBank/DDBJ databases">
        <authorList>
            <person name="Meier V. D."/>
        </authorList>
    </citation>
    <scope>NUCLEOTIDE SEQUENCE</scope>
    <source>
        <strain evidence="5">AVDCRST_MAG94</strain>
    </source>
</reference>
<sequence length="221" mass="24700">MLTSSQDPVAQIDRASVSPWLYWLLLPIHRLFLSLYFSSIVIHGSRHLPTQGPVVLAPKHYSRWDPFVLAVLSTEPLWFMTNSNQFSGVQGWFLWRLGAFPVDVNYPKVASFRTAIALLQARKKLMLFPEGGIVRDQPVRPLKPGLARLVLQAEASTLEPLQIPIVPIAIHYQPAPGWRAHITITISPPLHTADYRQSTDKQTAQAITTALEAALLKALEA</sequence>
<accession>A0A6J4LQS4</accession>
<proteinExistence type="predicted"/>
<dbReference type="CDD" id="cd07989">
    <property type="entry name" value="LPLAT_AGPAT-like"/>
    <property type="match status" value="1"/>
</dbReference>
<dbReference type="SUPFAM" id="SSF69593">
    <property type="entry name" value="Glycerol-3-phosphate (1)-acyltransferase"/>
    <property type="match status" value="1"/>
</dbReference>
<keyword evidence="2" id="KW-0012">Acyltransferase</keyword>
<dbReference type="SMART" id="SM00563">
    <property type="entry name" value="PlsC"/>
    <property type="match status" value="1"/>
</dbReference>
<dbReference type="GO" id="GO:0003841">
    <property type="term" value="F:1-acylglycerol-3-phosphate O-acyltransferase activity"/>
    <property type="evidence" value="ECO:0007669"/>
    <property type="project" value="TreeGrafter"/>
</dbReference>
<dbReference type="EMBL" id="CADCTY010000783">
    <property type="protein sequence ID" value="CAA9339359.1"/>
    <property type="molecule type" value="Genomic_DNA"/>
</dbReference>
<organism evidence="5">
    <name type="scientific">uncultured Leptolyngbya sp</name>
    <dbReference type="NCBI Taxonomy" id="332963"/>
    <lineage>
        <taxon>Bacteria</taxon>
        <taxon>Bacillati</taxon>
        <taxon>Cyanobacteriota</taxon>
        <taxon>Cyanophyceae</taxon>
        <taxon>Leptolyngbyales</taxon>
        <taxon>Leptolyngbyaceae</taxon>
        <taxon>Leptolyngbya group</taxon>
        <taxon>Leptolyngbya</taxon>
        <taxon>environmental samples</taxon>
    </lineage>
</organism>
<dbReference type="PANTHER" id="PTHR10434:SF11">
    <property type="entry name" value="1-ACYL-SN-GLYCEROL-3-PHOSPHATE ACYLTRANSFERASE"/>
    <property type="match status" value="1"/>
</dbReference>
<name>A0A6J4LQS4_9CYAN</name>
<gene>
    <name evidence="5" type="ORF">AVDCRST_MAG94-2243</name>
</gene>
<dbReference type="AlphaFoldDB" id="A0A6J4LQS4"/>
<dbReference type="PANTHER" id="PTHR10434">
    <property type="entry name" value="1-ACYL-SN-GLYCEROL-3-PHOSPHATE ACYLTRANSFERASE"/>
    <property type="match status" value="1"/>
</dbReference>